<evidence type="ECO:0000313" key="3">
    <source>
        <dbReference type="Proteomes" id="UP000006044"/>
    </source>
</evidence>
<dbReference type="Proteomes" id="UP000006044">
    <property type="component" value="Unassembled WGS sequence"/>
</dbReference>
<accession>K0WZP0</accession>
<name>K0WZP0_9BACT</name>
<dbReference type="PANTHER" id="PTHR45947:SF3">
    <property type="entry name" value="SULFOQUINOVOSYL TRANSFERASE SQD2"/>
    <property type="match status" value="1"/>
</dbReference>
<evidence type="ECO:0000313" key="2">
    <source>
        <dbReference type="EMBL" id="EJZ64633.1"/>
    </source>
</evidence>
<dbReference type="SUPFAM" id="SSF53756">
    <property type="entry name" value="UDP-Glycosyltransferase/glycogen phosphorylase"/>
    <property type="match status" value="1"/>
</dbReference>
<dbReference type="InterPro" id="IPR050194">
    <property type="entry name" value="Glycosyltransferase_grp1"/>
</dbReference>
<dbReference type="EMBL" id="ADLE01000008">
    <property type="protein sequence ID" value="EJZ64633.1"/>
    <property type="molecule type" value="Genomic_DNA"/>
</dbReference>
<feature type="domain" description="Glycosyl transferase family 1" evidence="1">
    <location>
        <begin position="173"/>
        <end position="351"/>
    </location>
</feature>
<dbReference type="PANTHER" id="PTHR45947">
    <property type="entry name" value="SULFOQUINOVOSYL TRANSFERASE SQD2"/>
    <property type="match status" value="1"/>
</dbReference>
<dbReference type="GO" id="GO:0016757">
    <property type="term" value="F:glycosyltransferase activity"/>
    <property type="evidence" value="ECO:0007669"/>
    <property type="project" value="InterPro"/>
</dbReference>
<proteinExistence type="predicted"/>
<sequence>MNGCSMNIGFYFFDKGLSGVDCSRPDLGNPGVGGTQYCFLLLIYYILRFDPKSYRVRVYCSSDCFFPQGVEKVLVEDIFEGLTESKRRGDDFIIIKDNKDQQLARFIDKLRHRIVIWGHNFYFGDYADWVAKSPSVIANVFVGRQQYDRYIDHPICDKSLFIYNMVPDVVGEKKRDNDGKTVVYLGALIPEKGFLVLAKMWKYILKKVPMARLQVIGGGNLYSRNCSLGRMGIADKLFEEEFFPYLSEEGELLPSVTFQGILGGEKYEVFLSSSVGVVNPSARTETFGMGAIEMNCAGLPVVTLGKNGYPDTIENGVTGYLCHSYKGIADKIVFLLTHDEVNERLGIQAKEQVSRFSPKNIMPLWFNLFEQIAQNKLIITYRRPDSHFFNNIKFVRILLRFLRKNCRLSFLPSLIKIETVIYTYLNKIMKK</sequence>
<evidence type="ECO:0000259" key="1">
    <source>
        <dbReference type="Pfam" id="PF00534"/>
    </source>
</evidence>
<dbReference type="HOGENOM" id="CLU_051134_0_0_10"/>
<dbReference type="InterPro" id="IPR001296">
    <property type="entry name" value="Glyco_trans_1"/>
</dbReference>
<dbReference type="STRING" id="742726.HMPREF9448_01113"/>
<dbReference type="Pfam" id="PF00534">
    <property type="entry name" value="Glycos_transf_1"/>
    <property type="match status" value="1"/>
</dbReference>
<dbReference type="eggNOG" id="COG0438">
    <property type="taxonomic scope" value="Bacteria"/>
</dbReference>
<dbReference type="Gene3D" id="3.40.50.2000">
    <property type="entry name" value="Glycogen Phosphorylase B"/>
    <property type="match status" value="1"/>
</dbReference>
<organism evidence="2 3">
    <name type="scientific">Barnesiella intestinihominis YIT 11860</name>
    <dbReference type="NCBI Taxonomy" id="742726"/>
    <lineage>
        <taxon>Bacteria</taxon>
        <taxon>Pseudomonadati</taxon>
        <taxon>Bacteroidota</taxon>
        <taxon>Bacteroidia</taxon>
        <taxon>Bacteroidales</taxon>
        <taxon>Barnesiellaceae</taxon>
        <taxon>Barnesiella</taxon>
    </lineage>
</organism>
<comment type="caution">
    <text evidence="2">The sequence shown here is derived from an EMBL/GenBank/DDBJ whole genome shotgun (WGS) entry which is preliminary data.</text>
</comment>
<protein>
    <recommendedName>
        <fullName evidence="1">Glycosyl transferase family 1 domain-containing protein</fullName>
    </recommendedName>
</protein>
<dbReference type="AlphaFoldDB" id="K0WZP0"/>
<gene>
    <name evidence="2" type="ORF">HMPREF9448_01113</name>
</gene>
<dbReference type="CDD" id="cd03801">
    <property type="entry name" value="GT4_PimA-like"/>
    <property type="match status" value="1"/>
</dbReference>
<keyword evidence="3" id="KW-1185">Reference proteome</keyword>
<reference evidence="2 3" key="1">
    <citation type="submission" date="2012-08" db="EMBL/GenBank/DDBJ databases">
        <title>The Genome Sequence of Barnesiella intestinihominis YIT 11860.</title>
        <authorList>
            <consortium name="The Broad Institute Genome Sequencing Platform"/>
            <person name="Earl A."/>
            <person name="Ward D."/>
            <person name="Feldgarden M."/>
            <person name="Gevers D."/>
            <person name="Morotomi M."/>
            <person name="Walker B."/>
            <person name="Young S.K."/>
            <person name="Zeng Q."/>
            <person name="Gargeya S."/>
            <person name="Fitzgerald M."/>
            <person name="Haas B."/>
            <person name="Abouelleil A."/>
            <person name="Alvarado L."/>
            <person name="Arachchi H.M."/>
            <person name="Berlin A.M."/>
            <person name="Chapman S.B."/>
            <person name="Goldberg J."/>
            <person name="Griggs A."/>
            <person name="Gujja S."/>
            <person name="Hansen M."/>
            <person name="Howarth C."/>
            <person name="Imamovic A."/>
            <person name="Larimer J."/>
            <person name="McCowen C."/>
            <person name="Montmayeur A."/>
            <person name="Murphy C."/>
            <person name="Neiman D."/>
            <person name="Pearson M."/>
            <person name="Priest M."/>
            <person name="Roberts A."/>
            <person name="Saif S."/>
            <person name="Shea T."/>
            <person name="Sisk P."/>
            <person name="Sykes S."/>
            <person name="Wortman J."/>
            <person name="Nusbaum C."/>
            <person name="Birren B."/>
        </authorList>
    </citation>
    <scope>NUCLEOTIDE SEQUENCE [LARGE SCALE GENOMIC DNA]</scope>
    <source>
        <strain evidence="2 3">YIT 11860</strain>
    </source>
</reference>